<keyword evidence="2" id="KW-0472">Membrane</keyword>
<gene>
    <name evidence="3" type="ORF">FHS27_006357</name>
</gene>
<dbReference type="AlphaFoldDB" id="A0A7W5E5G9"/>
<dbReference type="Proteomes" id="UP000536179">
    <property type="component" value="Unassembled WGS sequence"/>
</dbReference>
<keyword evidence="2" id="KW-1133">Transmembrane helix</keyword>
<reference evidence="3 4" key="1">
    <citation type="submission" date="2020-08" db="EMBL/GenBank/DDBJ databases">
        <title>Genomic Encyclopedia of Type Strains, Phase III (KMG-III): the genomes of soil and plant-associated and newly described type strains.</title>
        <authorList>
            <person name="Whitman W."/>
        </authorList>
    </citation>
    <scope>NUCLEOTIDE SEQUENCE [LARGE SCALE GENOMIC DNA]</scope>
    <source>
        <strain evidence="3 4">CECT 8075</strain>
    </source>
</reference>
<evidence type="ECO:0008006" key="5">
    <source>
        <dbReference type="Google" id="ProtNLM"/>
    </source>
</evidence>
<keyword evidence="2" id="KW-0812">Transmembrane</keyword>
<proteinExistence type="predicted"/>
<sequence length="968" mass="107849">MTKQKKAIVAIACTSGLSLVVWMTSAVLYWTSERPVAASSASPMDRIAGDTRADTVVEIAEASSDSVETFSKASLEPQPNDAVPPVETKPDDHNLNGKFPFSVLEKPITGITVDPSHQRILLIGPQENSLSVMGMSQIGQESPPLQAINVDGTPVAVALKKWQYQTLYVVATVSPARLVLIDSESLEVVRRVQLNSFSPQRLWDHLDATNPMIVIGKNPEKFEFKFDSRRGFVRGTSNALEFDIESMAVTRTSHGLVWDVSPDGHCLFTLERSPMNFGPFPHQTETSPIHADSIDDTPLANQTPALVDDMVVMGRTLFRTQKLSDQIGMMEFHVLSSMAGTTLLAGTIGQTFRVGTRNDMHTLFDIDLPNEWKLDSKSRRSYEPRKTFVVADPVKKTFVLASVDRIAAFPLAEMGIKAIRDLSLTANVPIASVGERLSASINGRSTLHTLKLEKAPKGLTLQSNAIDWTPTIDQLGEHEIAIRHTAGEESAVSEFMIRVERSGLDLSFQVLSVLDSSNGGPALITGNRLNAQRNWESTVASVDLETKKILASRQTVEHANFLVGDRYVYRVSPGFEIFDRTTLTPTPKQPGAQSFVVQNRTLAQWQKLESLLDDFENNKQQIENELQQPSPQDGVGWRNPHWRWGSRKTPFGDTGFGPIRNGILYDPISEKPRLLIWPAYTRTGMPSALEKQGPGVGFWYPFPSRVSNFTRLENAIRQGAHPWAPEILKGKVENNEVILTSSTFSGEVASKLVIKQLPKQVGYNAPQSTQVFVSATADIIRVAYDGRLYLIDREEFPPPEAPFHVEPTQTEFVVTPGQAITLKYKANGARRYSLRIKDNQPPLALRSDDGAFTLRLAPDVVAMTDQFVRGVTDRRQPVEERRKFLQTAIEANQVLYKQVVGREPSGVALPMQVLVDAQSEDLRTTGFFHDVLYEIPKEEIVEALERDHQAFKELQRKSQQERERRGQR</sequence>
<dbReference type="SUPFAM" id="SSF51004">
    <property type="entry name" value="C-terminal (heme d1) domain of cytochrome cd1-nitrite reductase"/>
    <property type="match status" value="1"/>
</dbReference>
<name>A0A7W5E5G9_9BACT</name>
<evidence type="ECO:0000313" key="4">
    <source>
        <dbReference type="Proteomes" id="UP000536179"/>
    </source>
</evidence>
<feature type="region of interest" description="Disordered" evidence="1">
    <location>
        <begin position="68"/>
        <end position="91"/>
    </location>
</feature>
<evidence type="ECO:0000256" key="2">
    <source>
        <dbReference type="SAM" id="Phobius"/>
    </source>
</evidence>
<evidence type="ECO:0000256" key="1">
    <source>
        <dbReference type="SAM" id="MobiDB-lite"/>
    </source>
</evidence>
<dbReference type="InterPro" id="IPR011048">
    <property type="entry name" value="Haem_d1_sf"/>
</dbReference>
<keyword evidence="4" id="KW-1185">Reference proteome</keyword>
<comment type="caution">
    <text evidence="3">The sequence shown here is derived from an EMBL/GenBank/DDBJ whole genome shotgun (WGS) entry which is preliminary data.</text>
</comment>
<dbReference type="RefSeq" id="WP_184309877.1">
    <property type="nucleotide sequence ID" value="NZ_JACHXU010000040.1"/>
</dbReference>
<dbReference type="EMBL" id="JACHXU010000040">
    <property type="protein sequence ID" value="MBB3210510.1"/>
    <property type="molecule type" value="Genomic_DNA"/>
</dbReference>
<organism evidence="3 4">
    <name type="scientific">Aporhodopirellula rubra</name>
    <dbReference type="NCBI Taxonomy" id="980271"/>
    <lineage>
        <taxon>Bacteria</taxon>
        <taxon>Pseudomonadati</taxon>
        <taxon>Planctomycetota</taxon>
        <taxon>Planctomycetia</taxon>
        <taxon>Pirellulales</taxon>
        <taxon>Pirellulaceae</taxon>
        <taxon>Aporhodopirellula</taxon>
    </lineage>
</organism>
<feature type="transmembrane region" description="Helical" evidence="2">
    <location>
        <begin position="7"/>
        <end position="30"/>
    </location>
</feature>
<evidence type="ECO:0000313" key="3">
    <source>
        <dbReference type="EMBL" id="MBB3210510.1"/>
    </source>
</evidence>
<protein>
    <recommendedName>
        <fullName evidence="5">Transmembrane protein</fullName>
    </recommendedName>
</protein>
<accession>A0A7W5E5G9</accession>